<accession>A0ABS5JPH1</accession>
<dbReference type="Pfam" id="PF13528">
    <property type="entry name" value="Glyco_trans_1_3"/>
    <property type="match status" value="1"/>
</dbReference>
<sequence length="344" mass="38811">MKILYAIQGTGNGHMARAYEVIPELKKYGEVDILVSGTQTDIELPWPVKYRYHGMGFIFGKNGGVDLRESIKKTRLFTFLKEVFSVPIHRYNLVINDFEPVSAWACKLRGKRCIGLSHQSAVLHADAPKPIEKDNIGKNILKYYAPANFNYGFHFNSIADNISTPVIRSDIRIAVKKNLGHYTVYLPSYSDEKIIAVLSKVPYIKWHVFSKHNTQPKEIGNITIQPVNKAKFTESFLTCTGILCNAGFETPAEALYMGKKLCVIPMKGQYEQQCNSAFLGSMGIKTLTDFESGIEGINEWVFFENAVSVHYPNNLPGVIDDLMARFTTQYEPMPEMAISSQFKI</sequence>
<proteinExistence type="predicted"/>
<keyword evidence="2" id="KW-1185">Reference proteome</keyword>
<protein>
    <submittedName>
        <fullName evidence="1">Glycosyl transferase</fullName>
    </submittedName>
</protein>
<evidence type="ECO:0000313" key="2">
    <source>
        <dbReference type="Proteomes" id="UP000708576"/>
    </source>
</evidence>
<dbReference type="Proteomes" id="UP000708576">
    <property type="component" value="Unassembled WGS sequence"/>
</dbReference>
<dbReference type="RefSeq" id="WP_212211961.1">
    <property type="nucleotide sequence ID" value="NZ_JAGUCO010000001.1"/>
</dbReference>
<name>A0ABS5JPH1_9BACT</name>
<keyword evidence="1" id="KW-0808">Transferase</keyword>
<reference evidence="1 2" key="1">
    <citation type="journal article" date="2015" name="Int. J. Syst. Evol. Microbiol.">
        <title>Carboxylicivirga linearis sp. nov., isolated from a sea cucumber culture pond.</title>
        <authorList>
            <person name="Wang F.Q."/>
            <person name="Zhou Y.X."/>
            <person name="Lin X.Z."/>
            <person name="Chen G.J."/>
            <person name="Du Z.J."/>
        </authorList>
    </citation>
    <scope>NUCLEOTIDE SEQUENCE [LARGE SCALE GENOMIC DNA]</scope>
    <source>
        <strain evidence="1 2">FB218</strain>
    </source>
</reference>
<dbReference type="GO" id="GO:0016740">
    <property type="term" value="F:transferase activity"/>
    <property type="evidence" value="ECO:0007669"/>
    <property type="project" value="UniProtKB-KW"/>
</dbReference>
<organism evidence="1 2">
    <name type="scientific">Carboxylicivirga linearis</name>
    <dbReference type="NCBI Taxonomy" id="1628157"/>
    <lineage>
        <taxon>Bacteria</taxon>
        <taxon>Pseudomonadati</taxon>
        <taxon>Bacteroidota</taxon>
        <taxon>Bacteroidia</taxon>
        <taxon>Marinilabiliales</taxon>
        <taxon>Marinilabiliaceae</taxon>
        <taxon>Carboxylicivirga</taxon>
    </lineage>
</organism>
<comment type="caution">
    <text evidence="1">The sequence shown here is derived from an EMBL/GenBank/DDBJ whole genome shotgun (WGS) entry which is preliminary data.</text>
</comment>
<evidence type="ECO:0000313" key="1">
    <source>
        <dbReference type="EMBL" id="MBS2096672.1"/>
    </source>
</evidence>
<dbReference type="EMBL" id="JAGUCO010000001">
    <property type="protein sequence ID" value="MBS2096672.1"/>
    <property type="molecule type" value="Genomic_DNA"/>
</dbReference>
<gene>
    <name evidence="1" type="ORF">KEM10_00195</name>
</gene>